<sequence>MTEQPSRRLQALRVASRFVGAGLLDQVVIATANAANTLLGGILLSKSQFGALALALSVGYFSMYLNRAIVGDVLLALASRYDGDHRARLIRNGLTTALCSGLVTTLIFVAIWLLWPHSGKIDLHELIWLAPFMLPIMLHDTARCDYLADRRPEKALGIDLVWFGTQAVAIVAMVLTGNSSPGGLLAAWGIGATAGATVYVLREGHLPWAGNPKAWLAETRHLSGWFTATAVVAQVQVLSISFLVAGKLSKIDLGNLRFVQTVQLQPVQNLVAAIQGLLVPRASRNAADAAKPGAEGQAAAATLRRQTRQLAIAFAILGAVMVAAVWPLVSWILTETGKFAEAAPLALPIALQGAVYLLQVPFTAAMRGMHRARMLFVQYVVFAAVSLTGLSVGANYGLQGAAWGLLTGSTAGLICMMVLYAYALKWVGPPPEPAPATTRLDAAQNA</sequence>
<keyword evidence="1" id="KW-0472">Membrane</keyword>
<dbReference type="EMBL" id="BMPI01000004">
    <property type="protein sequence ID" value="GGM10868.1"/>
    <property type="molecule type" value="Genomic_DNA"/>
</dbReference>
<proteinExistence type="predicted"/>
<protein>
    <submittedName>
        <fullName evidence="2">Uncharacterized protein</fullName>
    </submittedName>
</protein>
<feature type="transmembrane region" description="Helical" evidence="1">
    <location>
        <begin position="21"/>
        <end position="43"/>
    </location>
</feature>
<keyword evidence="3" id="KW-1185">Reference proteome</keyword>
<organism evidence="2 3">
    <name type="scientific">Dactylosporangium sucinum</name>
    <dbReference type="NCBI Taxonomy" id="1424081"/>
    <lineage>
        <taxon>Bacteria</taxon>
        <taxon>Bacillati</taxon>
        <taxon>Actinomycetota</taxon>
        <taxon>Actinomycetes</taxon>
        <taxon>Micromonosporales</taxon>
        <taxon>Micromonosporaceae</taxon>
        <taxon>Dactylosporangium</taxon>
    </lineage>
</organism>
<reference evidence="2" key="1">
    <citation type="journal article" date="2014" name="Int. J. Syst. Evol. Microbiol.">
        <title>Complete genome sequence of Corynebacterium casei LMG S-19264T (=DSM 44701T), isolated from a smear-ripened cheese.</title>
        <authorList>
            <consortium name="US DOE Joint Genome Institute (JGI-PGF)"/>
            <person name="Walter F."/>
            <person name="Albersmeier A."/>
            <person name="Kalinowski J."/>
            <person name="Ruckert C."/>
        </authorList>
    </citation>
    <scope>NUCLEOTIDE SEQUENCE</scope>
    <source>
        <strain evidence="2">JCM 19831</strain>
    </source>
</reference>
<feature type="transmembrane region" description="Helical" evidence="1">
    <location>
        <begin position="182"/>
        <end position="202"/>
    </location>
</feature>
<evidence type="ECO:0000313" key="2">
    <source>
        <dbReference type="EMBL" id="GGM10868.1"/>
    </source>
</evidence>
<dbReference type="AlphaFoldDB" id="A0A917T4M4"/>
<name>A0A917T4M4_9ACTN</name>
<keyword evidence="1" id="KW-0812">Transmembrane</keyword>
<feature type="transmembrane region" description="Helical" evidence="1">
    <location>
        <begin position="49"/>
        <end position="77"/>
    </location>
</feature>
<comment type="caution">
    <text evidence="2">The sequence shown here is derived from an EMBL/GenBank/DDBJ whole genome shotgun (WGS) entry which is preliminary data.</text>
</comment>
<dbReference type="RefSeq" id="WP_190248493.1">
    <property type="nucleotide sequence ID" value="NZ_BMPI01000004.1"/>
</dbReference>
<keyword evidence="1" id="KW-1133">Transmembrane helix</keyword>
<feature type="transmembrane region" description="Helical" evidence="1">
    <location>
        <begin position="376"/>
        <end position="396"/>
    </location>
</feature>
<feature type="transmembrane region" description="Helical" evidence="1">
    <location>
        <begin position="222"/>
        <end position="245"/>
    </location>
</feature>
<accession>A0A917T4M4</accession>
<evidence type="ECO:0000256" key="1">
    <source>
        <dbReference type="SAM" id="Phobius"/>
    </source>
</evidence>
<gene>
    <name evidence="2" type="ORF">GCM10007977_009960</name>
</gene>
<feature type="transmembrane region" description="Helical" evidence="1">
    <location>
        <begin position="155"/>
        <end position="175"/>
    </location>
</feature>
<reference evidence="2" key="2">
    <citation type="submission" date="2020-09" db="EMBL/GenBank/DDBJ databases">
        <authorList>
            <person name="Sun Q."/>
            <person name="Ohkuma M."/>
        </authorList>
    </citation>
    <scope>NUCLEOTIDE SEQUENCE</scope>
    <source>
        <strain evidence="2">JCM 19831</strain>
    </source>
</reference>
<dbReference type="Proteomes" id="UP000642070">
    <property type="component" value="Unassembled WGS sequence"/>
</dbReference>
<feature type="transmembrane region" description="Helical" evidence="1">
    <location>
        <begin position="89"/>
        <end position="115"/>
    </location>
</feature>
<evidence type="ECO:0000313" key="3">
    <source>
        <dbReference type="Proteomes" id="UP000642070"/>
    </source>
</evidence>
<feature type="transmembrane region" description="Helical" evidence="1">
    <location>
        <begin position="310"/>
        <end position="333"/>
    </location>
</feature>
<feature type="transmembrane region" description="Helical" evidence="1">
    <location>
        <begin position="402"/>
        <end position="423"/>
    </location>
</feature>
<feature type="transmembrane region" description="Helical" evidence="1">
    <location>
        <begin position="345"/>
        <end position="364"/>
    </location>
</feature>